<dbReference type="GO" id="GO:0008745">
    <property type="term" value="F:N-acetylmuramoyl-L-alanine amidase activity"/>
    <property type="evidence" value="ECO:0007669"/>
    <property type="project" value="InterPro"/>
</dbReference>
<feature type="domain" description="MurNAc-LAA" evidence="3">
    <location>
        <begin position="94"/>
        <end position="208"/>
    </location>
</feature>
<sequence length="213" mass="22454">MKKLFLSLSVLTLGFTFMSAQGASSLTGKIIALDAGHGGGETGAVGYCGNGGVTVKVLESDVNLAVRAELTSLLTSAGAIAYSIGQLPTRKERVADAESVGSDVLISIHHNGSSNVSADYTQSFVTQRNDKEFAKYIHPRIASALGLTDKGIKNDGYGMTVYGSLPGILTESYFITNTTAACDFVNYQVGASNTRVQKEAQAMYNGLLAYFSR</sequence>
<gene>
    <name evidence="4" type="ORF">A3C06_00960</name>
</gene>
<evidence type="ECO:0000259" key="3">
    <source>
        <dbReference type="SMART" id="SM00646"/>
    </source>
</evidence>
<dbReference type="CDD" id="cd02696">
    <property type="entry name" value="MurNAc-LAA"/>
    <property type="match status" value="1"/>
</dbReference>
<dbReference type="Proteomes" id="UP000177565">
    <property type="component" value="Unassembled WGS sequence"/>
</dbReference>
<dbReference type="SUPFAM" id="SSF53187">
    <property type="entry name" value="Zn-dependent exopeptidases"/>
    <property type="match status" value="1"/>
</dbReference>
<feature type="chain" id="PRO_5009583708" description="MurNAc-LAA domain-containing protein" evidence="2">
    <location>
        <begin position="23"/>
        <end position="213"/>
    </location>
</feature>
<comment type="caution">
    <text evidence="4">The sequence shown here is derived from an EMBL/GenBank/DDBJ whole genome shotgun (WGS) entry which is preliminary data.</text>
</comment>
<evidence type="ECO:0000313" key="5">
    <source>
        <dbReference type="Proteomes" id="UP000177565"/>
    </source>
</evidence>
<protein>
    <recommendedName>
        <fullName evidence="3">MurNAc-LAA domain-containing protein</fullName>
    </recommendedName>
</protein>
<dbReference type="GO" id="GO:0009253">
    <property type="term" value="P:peptidoglycan catabolic process"/>
    <property type="evidence" value="ECO:0007669"/>
    <property type="project" value="InterPro"/>
</dbReference>
<dbReference type="SMART" id="SM00646">
    <property type="entry name" value="Ami_3"/>
    <property type="match status" value="1"/>
</dbReference>
<dbReference type="GO" id="GO:0030288">
    <property type="term" value="C:outer membrane-bounded periplasmic space"/>
    <property type="evidence" value="ECO:0007669"/>
    <property type="project" value="TreeGrafter"/>
</dbReference>
<dbReference type="PANTHER" id="PTHR30404">
    <property type="entry name" value="N-ACETYLMURAMOYL-L-ALANINE AMIDASE"/>
    <property type="match status" value="1"/>
</dbReference>
<feature type="signal peptide" evidence="2">
    <location>
        <begin position="1"/>
        <end position="22"/>
    </location>
</feature>
<organism evidence="4 5">
    <name type="scientific">Candidatus Taylorbacteria bacterium RIFCSPHIGHO2_02_FULL_46_13</name>
    <dbReference type="NCBI Taxonomy" id="1802312"/>
    <lineage>
        <taxon>Bacteria</taxon>
        <taxon>Candidatus Tayloriibacteriota</taxon>
    </lineage>
</organism>
<dbReference type="AlphaFoldDB" id="A0A1G2MTJ7"/>
<dbReference type="InterPro" id="IPR050695">
    <property type="entry name" value="N-acetylmuramoyl_amidase_3"/>
</dbReference>
<accession>A0A1G2MTJ7</accession>
<dbReference type="EMBL" id="MHRQ01000012">
    <property type="protein sequence ID" value="OHA27054.1"/>
    <property type="molecule type" value="Genomic_DNA"/>
</dbReference>
<dbReference type="InterPro" id="IPR002508">
    <property type="entry name" value="MurNAc-LAA_cat"/>
</dbReference>
<evidence type="ECO:0000313" key="4">
    <source>
        <dbReference type="EMBL" id="OHA27054.1"/>
    </source>
</evidence>
<proteinExistence type="predicted"/>
<dbReference type="Pfam" id="PF01520">
    <property type="entry name" value="Amidase_3"/>
    <property type="match status" value="1"/>
</dbReference>
<keyword evidence="2" id="KW-0732">Signal</keyword>
<evidence type="ECO:0000256" key="1">
    <source>
        <dbReference type="ARBA" id="ARBA00022801"/>
    </source>
</evidence>
<name>A0A1G2MTJ7_9BACT</name>
<evidence type="ECO:0000256" key="2">
    <source>
        <dbReference type="SAM" id="SignalP"/>
    </source>
</evidence>
<keyword evidence="1" id="KW-0378">Hydrolase</keyword>
<reference evidence="4 5" key="1">
    <citation type="journal article" date="2016" name="Nat. Commun.">
        <title>Thousands of microbial genomes shed light on interconnected biogeochemical processes in an aquifer system.</title>
        <authorList>
            <person name="Anantharaman K."/>
            <person name="Brown C.T."/>
            <person name="Hug L.A."/>
            <person name="Sharon I."/>
            <person name="Castelle C.J."/>
            <person name="Probst A.J."/>
            <person name="Thomas B.C."/>
            <person name="Singh A."/>
            <person name="Wilkins M.J."/>
            <person name="Karaoz U."/>
            <person name="Brodie E.L."/>
            <person name="Williams K.H."/>
            <person name="Hubbard S.S."/>
            <person name="Banfield J.F."/>
        </authorList>
    </citation>
    <scope>NUCLEOTIDE SEQUENCE [LARGE SCALE GENOMIC DNA]</scope>
</reference>
<dbReference type="PANTHER" id="PTHR30404:SF0">
    <property type="entry name" value="N-ACETYLMURAMOYL-L-ALANINE AMIDASE AMIC"/>
    <property type="match status" value="1"/>
</dbReference>
<dbReference type="Gene3D" id="3.40.630.40">
    <property type="entry name" value="Zn-dependent exopeptidases"/>
    <property type="match status" value="1"/>
</dbReference>
<dbReference type="STRING" id="1802312.A3C06_00960"/>